<gene>
    <name evidence="1" type="ORF">B296_00015131</name>
</gene>
<dbReference type="AlphaFoldDB" id="A0A426YTN9"/>
<dbReference type="PANTHER" id="PTHR33240">
    <property type="entry name" value="OS08G0508500 PROTEIN"/>
    <property type="match status" value="1"/>
</dbReference>
<name>A0A426YTN9_ENSVE</name>
<accession>A0A426YTN9</accession>
<reference evidence="1 2" key="1">
    <citation type="journal article" date="2014" name="Agronomy (Basel)">
        <title>A Draft Genome Sequence for Ensete ventricosum, the Drought-Tolerant Tree Against Hunger.</title>
        <authorList>
            <person name="Harrison J."/>
            <person name="Moore K.A."/>
            <person name="Paszkiewicz K."/>
            <person name="Jones T."/>
            <person name="Grant M."/>
            <person name="Ambacheew D."/>
            <person name="Muzemil S."/>
            <person name="Studholme D.J."/>
        </authorList>
    </citation>
    <scope>NUCLEOTIDE SEQUENCE [LARGE SCALE GENOMIC DNA]</scope>
</reference>
<sequence length="188" mass="21625">MKSHSERHDKRKYYRFHREYDHDTEEYRDLQYQIEDLIRRKPVSAYARSEVGKRSAHDEDLDITLKSGGEEYPCHDDALVVSIHMAITYVKIVMIDIRSSVDILYFDVFQKLGLTDKDLVTITSTFTGFTGDFVSPLAATTIPIMFGGEPRSNTLMVSFMVVKLPSVYNAIIGRSTFNRLKAIVSTYH</sequence>
<protein>
    <submittedName>
        <fullName evidence="1">Uncharacterized protein</fullName>
    </submittedName>
</protein>
<dbReference type="Proteomes" id="UP000287651">
    <property type="component" value="Unassembled WGS sequence"/>
</dbReference>
<organism evidence="1 2">
    <name type="scientific">Ensete ventricosum</name>
    <name type="common">Abyssinian banana</name>
    <name type="synonym">Musa ensete</name>
    <dbReference type="NCBI Taxonomy" id="4639"/>
    <lineage>
        <taxon>Eukaryota</taxon>
        <taxon>Viridiplantae</taxon>
        <taxon>Streptophyta</taxon>
        <taxon>Embryophyta</taxon>
        <taxon>Tracheophyta</taxon>
        <taxon>Spermatophyta</taxon>
        <taxon>Magnoliopsida</taxon>
        <taxon>Liliopsida</taxon>
        <taxon>Zingiberales</taxon>
        <taxon>Musaceae</taxon>
        <taxon>Ensete</taxon>
    </lineage>
</organism>
<evidence type="ECO:0000313" key="1">
    <source>
        <dbReference type="EMBL" id="RRT55100.1"/>
    </source>
</evidence>
<comment type="caution">
    <text evidence="1">The sequence shown here is derived from an EMBL/GenBank/DDBJ whole genome shotgun (WGS) entry which is preliminary data.</text>
</comment>
<dbReference type="PANTHER" id="PTHR33240:SF8">
    <property type="entry name" value="OS03G0439900 PROTEIN"/>
    <property type="match status" value="1"/>
</dbReference>
<dbReference type="EMBL" id="AMZH03010252">
    <property type="protein sequence ID" value="RRT55100.1"/>
    <property type="molecule type" value="Genomic_DNA"/>
</dbReference>
<evidence type="ECO:0000313" key="2">
    <source>
        <dbReference type="Proteomes" id="UP000287651"/>
    </source>
</evidence>
<proteinExistence type="predicted"/>